<evidence type="ECO:0000313" key="2">
    <source>
        <dbReference type="EMBL" id="GAH40734.1"/>
    </source>
</evidence>
<dbReference type="InterPro" id="IPR028979">
    <property type="entry name" value="Ser_kin/Pase_Hpr-like_N_sf"/>
</dbReference>
<accession>X1GGJ3</accession>
<dbReference type="Pfam" id="PF07085">
    <property type="entry name" value="DRTGG"/>
    <property type="match status" value="1"/>
</dbReference>
<reference evidence="2" key="1">
    <citation type="journal article" date="2014" name="Front. Microbiol.">
        <title>High frequency of phylogenetically diverse reductive dehalogenase-homologous genes in deep subseafloor sedimentary metagenomes.</title>
        <authorList>
            <person name="Kawai M."/>
            <person name="Futagami T."/>
            <person name="Toyoda A."/>
            <person name="Takaki Y."/>
            <person name="Nishi S."/>
            <person name="Hori S."/>
            <person name="Arai W."/>
            <person name="Tsubouchi T."/>
            <person name="Morono Y."/>
            <person name="Uchiyama I."/>
            <person name="Ito T."/>
            <person name="Fujiyama A."/>
            <person name="Inagaki F."/>
            <person name="Takami H."/>
        </authorList>
    </citation>
    <scope>NUCLEOTIDE SEQUENCE</scope>
    <source>
        <strain evidence="2">Expedition CK06-06</strain>
    </source>
</reference>
<evidence type="ECO:0000259" key="1">
    <source>
        <dbReference type="Pfam" id="PF07085"/>
    </source>
</evidence>
<dbReference type="Gene3D" id="3.40.1390.20">
    <property type="entry name" value="HprK N-terminal domain-like"/>
    <property type="match status" value="1"/>
</dbReference>
<protein>
    <recommendedName>
        <fullName evidence="1">DRTGG domain-containing protein</fullName>
    </recommendedName>
</protein>
<dbReference type="InterPro" id="IPR010766">
    <property type="entry name" value="DRTGG"/>
</dbReference>
<gene>
    <name evidence="2" type="ORF">S03H2_18707</name>
</gene>
<name>X1GGJ3_9ZZZZ</name>
<dbReference type="EMBL" id="BARU01009720">
    <property type="protein sequence ID" value="GAH40734.1"/>
    <property type="molecule type" value="Genomic_DNA"/>
</dbReference>
<sequence>MELTTIVETLNLDVMTSEGDLSRAVTGVYVSDLLSDVLAHASEGNLWVTLQGHPNIVAVAEMKDLSGIVLVNGRTPEDETLQKANEEAIPVLTSELPTFELAGKLYGLLGAE</sequence>
<proteinExistence type="predicted"/>
<organism evidence="2">
    <name type="scientific">marine sediment metagenome</name>
    <dbReference type="NCBI Taxonomy" id="412755"/>
    <lineage>
        <taxon>unclassified sequences</taxon>
        <taxon>metagenomes</taxon>
        <taxon>ecological metagenomes</taxon>
    </lineage>
</organism>
<dbReference type="AlphaFoldDB" id="X1GGJ3"/>
<feature type="domain" description="DRTGG" evidence="1">
    <location>
        <begin position="6"/>
        <end position="105"/>
    </location>
</feature>
<comment type="caution">
    <text evidence="2">The sequence shown here is derived from an EMBL/GenBank/DDBJ whole genome shotgun (WGS) entry which is preliminary data.</text>
</comment>
<dbReference type="SUPFAM" id="SSF75138">
    <property type="entry name" value="HprK N-terminal domain-like"/>
    <property type="match status" value="1"/>
</dbReference>